<keyword evidence="1" id="KW-0812">Transmembrane</keyword>
<dbReference type="Proteomes" id="UP000480350">
    <property type="component" value="Unassembled WGS sequence"/>
</dbReference>
<feature type="transmembrane region" description="Helical" evidence="1">
    <location>
        <begin position="50"/>
        <end position="71"/>
    </location>
</feature>
<keyword evidence="3" id="KW-1185">Reference proteome</keyword>
<accession>A0A7C9MBQ5</accession>
<gene>
    <name evidence="2" type="ORF">GQ651_13425</name>
</gene>
<comment type="caution">
    <text evidence="2">The sequence shown here is derived from an EMBL/GenBank/DDBJ whole genome shotgun (WGS) entry which is preliminary data.</text>
</comment>
<feature type="transmembrane region" description="Helical" evidence="1">
    <location>
        <begin position="7"/>
        <end position="30"/>
    </location>
</feature>
<keyword evidence="1" id="KW-1133">Transmembrane helix</keyword>
<dbReference type="EMBL" id="WUPT01000002">
    <property type="protein sequence ID" value="MXQ08853.1"/>
    <property type="molecule type" value="Genomic_DNA"/>
</dbReference>
<evidence type="ECO:0000313" key="2">
    <source>
        <dbReference type="EMBL" id="MXQ08853.1"/>
    </source>
</evidence>
<dbReference type="AlphaFoldDB" id="A0A7C9MBQ5"/>
<sequence length="72" mass="7962">MSLTPDVLMIGAIALWVLVLGVLLVVSEGFRDDYADWLRFKDPLGLRFTAAHPVFSLYTLATFGTAAWVYIG</sequence>
<dbReference type="RefSeq" id="WP_160764747.1">
    <property type="nucleotide sequence ID" value="NZ_WUPT01000002.1"/>
</dbReference>
<reference evidence="2 3" key="2">
    <citation type="submission" date="2020-03" db="EMBL/GenBank/DDBJ databases">
        <title>Kangsaoukella pontilimi gen. nov., sp. nov., a new member of the family Rhodobacteraceae isolated from a tidal mudflat.</title>
        <authorList>
            <person name="Kim I.S."/>
        </authorList>
    </citation>
    <scope>NUCLEOTIDE SEQUENCE [LARGE SCALE GENOMIC DNA]</scope>
    <source>
        <strain evidence="2 3">GH1-50</strain>
    </source>
</reference>
<organism evidence="2 3">
    <name type="scientific">Kangsaoukella pontilimi</name>
    <dbReference type="NCBI Taxonomy" id="2691042"/>
    <lineage>
        <taxon>Bacteria</taxon>
        <taxon>Pseudomonadati</taxon>
        <taxon>Pseudomonadota</taxon>
        <taxon>Alphaproteobacteria</taxon>
        <taxon>Rhodobacterales</taxon>
        <taxon>Paracoccaceae</taxon>
        <taxon>Kangsaoukella</taxon>
    </lineage>
</organism>
<evidence type="ECO:0000313" key="3">
    <source>
        <dbReference type="Proteomes" id="UP000480350"/>
    </source>
</evidence>
<protein>
    <submittedName>
        <fullName evidence="2">Uncharacterized protein</fullName>
    </submittedName>
</protein>
<name>A0A7C9MBQ5_9RHOB</name>
<proteinExistence type="predicted"/>
<keyword evidence="1" id="KW-0472">Membrane</keyword>
<reference evidence="2 3" key="1">
    <citation type="submission" date="2019-12" db="EMBL/GenBank/DDBJ databases">
        <authorList>
            <person name="Lee S.D."/>
        </authorList>
    </citation>
    <scope>NUCLEOTIDE SEQUENCE [LARGE SCALE GENOMIC DNA]</scope>
    <source>
        <strain evidence="2 3">GH1-50</strain>
    </source>
</reference>
<evidence type="ECO:0000256" key="1">
    <source>
        <dbReference type="SAM" id="Phobius"/>
    </source>
</evidence>